<organism evidence="2 3">
    <name type="scientific">Streptomyces tremellae</name>
    <dbReference type="NCBI Taxonomy" id="1124239"/>
    <lineage>
        <taxon>Bacteria</taxon>
        <taxon>Bacillati</taxon>
        <taxon>Actinomycetota</taxon>
        <taxon>Actinomycetes</taxon>
        <taxon>Kitasatosporales</taxon>
        <taxon>Streptomycetaceae</taxon>
        <taxon>Streptomyces</taxon>
    </lineage>
</organism>
<reference evidence="3" key="1">
    <citation type="journal article" date="2019" name="Int. J. Syst. Evol. Microbiol.">
        <title>The Global Catalogue of Microorganisms (GCM) 10K type strain sequencing project: providing services to taxonomists for standard genome sequencing and annotation.</title>
        <authorList>
            <consortium name="The Broad Institute Genomics Platform"/>
            <consortium name="The Broad Institute Genome Sequencing Center for Infectious Disease"/>
            <person name="Wu L."/>
            <person name="Ma J."/>
        </authorList>
    </citation>
    <scope>NUCLEOTIDE SEQUENCE [LARGE SCALE GENOMIC DNA]</scope>
    <source>
        <strain evidence="3">JCM 30846</strain>
    </source>
</reference>
<dbReference type="Proteomes" id="UP001499884">
    <property type="component" value="Unassembled WGS sequence"/>
</dbReference>
<accession>A0ABP7EHX5</accession>
<evidence type="ECO:0000313" key="2">
    <source>
        <dbReference type="EMBL" id="GAA3718229.1"/>
    </source>
</evidence>
<dbReference type="RefSeq" id="WP_345642828.1">
    <property type="nucleotide sequence ID" value="NZ_BAABEP010000006.1"/>
</dbReference>
<gene>
    <name evidence="2" type="ORF">GCM10023082_14730</name>
</gene>
<evidence type="ECO:0000313" key="3">
    <source>
        <dbReference type="Proteomes" id="UP001499884"/>
    </source>
</evidence>
<proteinExistence type="predicted"/>
<protein>
    <submittedName>
        <fullName evidence="2">Uncharacterized protein</fullName>
    </submittedName>
</protein>
<dbReference type="EMBL" id="BAABEP010000006">
    <property type="protein sequence ID" value="GAA3718229.1"/>
    <property type="molecule type" value="Genomic_DNA"/>
</dbReference>
<comment type="caution">
    <text evidence="2">The sequence shown here is derived from an EMBL/GenBank/DDBJ whole genome shotgun (WGS) entry which is preliminary data.</text>
</comment>
<sequence length="134" mass="12677">MIRGRTGDDGDLEFFDDQAPGTVVGAVTREGITGAAGGDVTAADITDATATGRSVLTAASAAAARSAIGAGTSSVALAGSGTATTGAHSDHTHAAPAVPTASQVTASAISPGSATTVQGILAELAARISTLEAG</sequence>
<name>A0ABP7EHX5_9ACTN</name>
<feature type="region of interest" description="Disordered" evidence="1">
    <location>
        <begin position="79"/>
        <end position="100"/>
    </location>
</feature>
<evidence type="ECO:0000256" key="1">
    <source>
        <dbReference type="SAM" id="MobiDB-lite"/>
    </source>
</evidence>
<keyword evidence="3" id="KW-1185">Reference proteome</keyword>